<reference evidence="1" key="1">
    <citation type="journal article" date="2015" name="Nature">
        <title>Complex archaea that bridge the gap between prokaryotes and eukaryotes.</title>
        <authorList>
            <person name="Spang A."/>
            <person name="Saw J.H."/>
            <person name="Jorgensen S.L."/>
            <person name="Zaremba-Niedzwiedzka K."/>
            <person name="Martijn J."/>
            <person name="Lind A.E."/>
            <person name="van Eijk R."/>
            <person name="Schleper C."/>
            <person name="Guy L."/>
            <person name="Ettema T.J."/>
        </authorList>
    </citation>
    <scope>NUCLEOTIDE SEQUENCE</scope>
</reference>
<comment type="caution">
    <text evidence="1">The sequence shown here is derived from an EMBL/GenBank/DDBJ whole genome shotgun (WGS) entry which is preliminary data.</text>
</comment>
<sequence length="407" mass="45672">MSINAMNWVWNHSKLKGARKLMLLAIADWCNDDGECYYGAKKLTKKVGLSSHNSTSNMLRAIEKTGELTVLIHEGRSTKSGNTNYYYMTEYRKTVDLETPEPNRHLFKRYEGPPKKSKGVIDGLPQEITEGLPHGVTEGLPHGVTEGLPKTLVDTPEETKSLSLQKQSDAVDADNGDTIQDIELGSDGYLTEASWDKIEAMPTTDSAWLEQHALDGKWARSTWNHKRDGNLYCGNDNCQGLLDGEFYHDGEMDNVLCPGCWLKRGNMAKWAYDGPPPALAFEHGNANSDIKVPTYIIVDKVKYMVERNKQDDIMQVMLHCNCEVGFGDDTDFVVHTLYAVEAKGDENISVCLMCNTLVYGREHSQHNTPSRQLSENIEQLDEPKKMSVTELDDTIYGTRDEPIVTIT</sequence>
<name>A0A0F9GA50_9ZZZZ</name>
<dbReference type="EMBL" id="LAZR01027222">
    <property type="protein sequence ID" value="KKL66390.1"/>
    <property type="molecule type" value="Genomic_DNA"/>
</dbReference>
<feature type="non-terminal residue" evidence="1">
    <location>
        <position position="407"/>
    </location>
</feature>
<accession>A0A0F9GA50</accession>
<dbReference type="AlphaFoldDB" id="A0A0F9GA50"/>
<organism evidence="1">
    <name type="scientific">marine sediment metagenome</name>
    <dbReference type="NCBI Taxonomy" id="412755"/>
    <lineage>
        <taxon>unclassified sequences</taxon>
        <taxon>metagenomes</taxon>
        <taxon>ecological metagenomes</taxon>
    </lineage>
</organism>
<gene>
    <name evidence="1" type="ORF">LCGC14_2145450</name>
</gene>
<proteinExistence type="predicted"/>
<protein>
    <submittedName>
        <fullName evidence="1">Uncharacterized protein</fullName>
    </submittedName>
</protein>
<evidence type="ECO:0000313" key="1">
    <source>
        <dbReference type="EMBL" id="KKL66390.1"/>
    </source>
</evidence>